<feature type="domain" description="Glycine transporter" evidence="8">
    <location>
        <begin position="90"/>
        <end position="163"/>
    </location>
</feature>
<name>A0ABV5F3R9_9FLAO</name>
<evidence type="ECO:0000259" key="8">
    <source>
        <dbReference type="Pfam" id="PF03458"/>
    </source>
</evidence>
<keyword evidence="5 7" id="KW-1133">Transmembrane helix</keyword>
<feature type="transmembrane region" description="Helical" evidence="7">
    <location>
        <begin position="55"/>
        <end position="76"/>
    </location>
</feature>
<feature type="transmembrane region" description="Helical" evidence="7">
    <location>
        <begin position="171"/>
        <end position="192"/>
    </location>
</feature>
<evidence type="ECO:0000256" key="7">
    <source>
        <dbReference type="SAM" id="Phobius"/>
    </source>
</evidence>
<evidence type="ECO:0000256" key="1">
    <source>
        <dbReference type="ARBA" id="ARBA00004651"/>
    </source>
</evidence>
<dbReference type="Proteomes" id="UP001589605">
    <property type="component" value="Unassembled WGS sequence"/>
</dbReference>
<evidence type="ECO:0000256" key="5">
    <source>
        <dbReference type="ARBA" id="ARBA00022989"/>
    </source>
</evidence>
<keyword evidence="6 7" id="KW-0472">Membrane</keyword>
<comment type="subcellular location">
    <subcellularLocation>
        <location evidence="1">Cell membrane</location>
        <topology evidence="1">Multi-pass membrane protein</topology>
    </subcellularLocation>
</comment>
<dbReference type="PANTHER" id="PTHR30506:SF3">
    <property type="entry name" value="UPF0126 INNER MEMBRANE PROTEIN YADS-RELATED"/>
    <property type="match status" value="1"/>
</dbReference>
<feature type="transmembrane region" description="Helical" evidence="7">
    <location>
        <begin position="88"/>
        <end position="104"/>
    </location>
</feature>
<accession>A0ABV5F3R9</accession>
<evidence type="ECO:0000313" key="9">
    <source>
        <dbReference type="EMBL" id="MFB9054092.1"/>
    </source>
</evidence>
<feature type="transmembrane region" description="Helical" evidence="7">
    <location>
        <begin position="6"/>
        <end position="22"/>
    </location>
</feature>
<protein>
    <submittedName>
        <fullName evidence="9">Trimeric intracellular cation channel family protein</fullName>
    </submittedName>
</protein>
<keyword evidence="10" id="KW-1185">Reference proteome</keyword>
<gene>
    <name evidence="9" type="ORF">ACFFVB_13470</name>
</gene>
<organism evidence="9 10">
    <name type="scientific">Formosa undariae</name>
    <dbReference type="NCBI Taxonomy" id="1325436"/>
    <lineage>
        <taxon>Bacteria</taxon>
        <taxon>Pseudomonadati</taxon>
        <taxon>Bacteroidota</taxon>
        <taxon>Flavobacteriia</taxon>
        <taxon>Flavobacteriales</taxon>
        <taxon>Flavobacteriaceae</taxon>
        <taxon>Formosa</taxon>
    </lineage>
</organism>
<evidence type="ECO:0000313" key="10">
    <source>
        <dbReference type="Proteomes" id="UP001589605"/>
    </source>
</evidence>
<dbReference type="RefSeq" id="WP_382383523.1">
    <property type="nucleotide sequence ID" value="NZ_JBHMEZ010000012.1"/>
</dbReference>
<keyword evidence="3" id="KW-1003">Cell membrane</keyword>
<evidence type="ECO:0000256" key="3">
    <source>
        <dbReference type="ARBA" id="ARBA00022475"/>
    </source>
</evidence>
<evidence type="ECO:0000256" key="2">
    <source>
        <dbReference type="ARBA" id="ARBA00008193"/>
    </source>
</evidence>
<sequence length="208" mass="22751">MLHAIDLLGVIAFSISGVLVALSKRMDLFGILIIAFVTATGGGTMRDILIGATPVFWMINPEYVYLILIGTIFATFFRKKIDYLRTSLFLFDTIGIGLYTIIGIEKGLSAGLSTPICIALGTITACFGGVIRDILCNEIPVIFRREIYATACIMGGIAFFVLKSLPIDEDYVLLGSGILVIVIRLIAVRFTISLPSLYRNEDDDELNL</sequence>
<dbReference type="EMBL" id="JBHMEZ010000012">
    <property type="protein sequence ID" value="MFB9054092.1"/>
    <property type="molecule type" value="Genomic_DNA"/>
</dbReference>
<comment type="caution">
    <text evidence="9">The sequence shown here is derived from an EMBL/GenBank/DDBJ whole genome shotgun (WGS) entry which is preliminary data.</text>
</comment>
<feature type="transmembrane region" description="Helical" evidence="7">
    <location>
        <begin position="29"/>
        <end position="49"/>
    </location>
</feature>
<keyword evidence="4 7" id="KW-0812">Transmembrane</keyword>
<evidence type="ECO:0000256" key="4">
    <source>
        <dbReference type="ARBA" id="ARBA00022692"/>
    </source>
</evidence>
<dbReference type="PANTHER" id="PTHR30506">
    <property type="entry name" value="INNER MEMBRANE PROTEIN"/>
    <property type="match status" value="1"/>
</dbReference>
<dbReference type="InterPro" id="IPR005115">
    <property type="entry name" value="Gly_transporter"/>
</dbReference>
<feature type="transmembrane region" description="Helical" evidence="7">
    <location>
        <begin position="147"/>
        <end position="165"/>
    </location>
</feature>
<feature type="domain" description="Glycine transporter" evidence="8">
    <location>
        <begin position="4"/>
        <end position="78"/>
    </location>
</feature>
<comment type="similarity">
    <text evidence="2">Belongs to the UPF0126 family.</text>
</comment>
<reference evidence="9 10" key="1">
    <citation type="submission" date="2024-09" db="EMBL/GenBank/DDBJ databases">
        <authorList>
            <person name="Sun Q."/>
            <person name="Mori K."/>
        </authorList>
    </citation>
    <scope>NUCLEOTIDE SEQUENCE [LARGE SCALE GENOMIC DNA]</scope>
    <source>
        <strain evidence="9 10">CECT 8286</strain>
    </source>
</reference>
<feature type="transmembrane region" description="Helical" evidence="7">
    <location>
        <begin position="110"/>
        <end position="135"/>
    </location>
</feature>
<evidence type="ECO:0000256" key="6">
    <source>
        <dbReference type="ARBA" id="ARBA00023136"/>
    </source>
</evidence>
<dbReference type="Pfam" id="PF03458">
    <property type="entry name" value="Gly_transporter"/>
    <property type="match status" value="2"/>
</dbReference>
<proteinExistence type="inferred from homology"/>